<keyword evidence="10" id="KW-0963">Cytoplasm</keyword>
<keyword evidence="5 10" id="KW-0547">Nucleotide-binding</keyword>
<dbReference type="NCBIfam" id="TIGR00197">
    <property type="entry name" value="yjeF_nterm"/>
    <property type="match status" value="1"/>
</dbReference>
<feature type="binding site" evidence="10">
    <location>
        <position position="171"/>
    </location>
    <ligand>
        <name>K(+)</name>
        <dbReference type="ChEBI" id="CHEBI:29103"/>
    </ligand>
</feature>
<dbReference type="GO" id="GO:0005739">
    <property type="term" value="C:mitochondrion"/>
    <property type="evidence" value="ECO:0007669"/>
    <property type="project" value="UniProtKB-SubCell"/>
</dbReference>
<feature type="binding site" evidence="10">
    <location>
        <begin position="61"/>
        <end position="65"/>
    </location>
    <ligand>
        <name>(6S)-NADPHX</name>
        <dbReference type="ChEBI" id="CHEBI:64076"/>
    </ligand>
</feature>
<dbReference type="PANTHER" id="PTHR13232">
    <property type="entry name" value="NAD(P)H-HYDRATE EPIMERASE"/>
    <property type="match status" value="1"/>
</dbReference>
<dbReference type="Proteomes" id="UP000662931">
    <property type="component" value="Chromosome 4"/>
</dbReference>
<dbReference type="InterPro" id="IPR032976">
    <property type="entry name" value="YJEFN_prot_NAXE-like"/>
</dbReference>
<evidence type="ECO:0000256" key="7">
    <source>
        <dbReference type="ARBA" id="ARBA00022958"/>
    </source>
</evidence>
<dbReference type="GO" id="GO:0046872">
    <property type="term" value="F:metal ion binding"/>
    <property type="evidence" value="ECO:0007669"/>
    <property type="project" value="UniProtKB-KW"/>
</dbReference>
<dbReference type="SUPFAM" id="SSF64153">
    <property type="entry name" value="YjeF N-terminal domain-like"/>
    <property type="match status" value="1"/>
</dbReference>
<keyword evidence="8 10" id="KW-0520">NAD</keyword>
<dbReference type="PANTHER" id="PTHR13232:SF10">
    <property type="entry name" value="NAD(P)H-HYDRATE EPIMERASE"/>
    <property type="match status" value="1"/>
</dbReference>
<evidence type="ECO:0000256" key="10">
    <source>
        <dbReference type="HAMAP-Rule" id="MF_03159"/>
    </source>
</evidence>
<name>A0A875SF08_EENNA</name>
<evidence type="ECO:0000256" key="5">
    <source>
        <dbReference type="ARBA" id="ARBA00022741"/>
    </source>
</evidence>
<evidence type="ECO:0000259" key="11">
    <source>
        <dbReference type="PROSITE" id="PS51385"/>
    </source>
</evidence>
<dbReference type="AlphaFoldDB" id="A0A875SF08"/>
<sequence>MAFKVLAAAKAAALDKELMTICGYSIDQLMELAGLSVAQSIYKAFPPANYHNCVTLCGPGNNGGDGLVAARHLKLFGYKGLKVYYPRPSSKPLFLNLEKQLAQFEIDVISKDDEKFSRLTSELDKSDIIVDALFGFSFHPPMRAPFDRIIEEMLKAQKLKGKKIVAVDIPSGWDVNDGPINEQVSEYQPDVLVSLTAPKPAALKLSKNSRHYLGGRFISDEIAHRWGIEIPKYNGVDEVVEL</sequence>
<dbReference type="InterPro" id="IPR036652">
    <property type="entry name" value="YjeF_N_dom_sf"/>
</dbReference>
<dbReference type="HAMAP" id="MF_01966">
    <property type="entry name" value="NADHX_epimerase"/>
    <property type="match status" value="1"/>
</dbReference>
<gene>
    <name evidence="12" type="ORF">FOA43_004611</name>
</gene>
<comment type="similarity">
    <text evidence="10">Belongs to the NnrE/AIBP family.</text>
</comment>
<comment type="catalytic activity">
    <reaction evidence="1 10">
        <text>(6R)-NADHX = (6S)-NADHX</text>
        <dbReference type="Rhea" id="RHEA:32215"/>
        <dbReference type="ChEBI" id="CHEBI:64074"/>
        <dbReference type="ChEBI" id="CHEBI:64075"/>
        <dbReference type="EC" id="5.1.99.6"/>
    </reaction>
</comment>
<keyword evidence="10" id="KW-0496">Mitochondrion</keyword>
<keyword evidence="6" id="KW-0521">NADP</keyword>
<protein>
    <recommendedName>
        <fullName evidence="3 10">NAD(P)H-hydrate epimerase</fullName>
        <ecNumber evidence="3 10">5.1.99.6</ecNumber>
    </recommendedName>
    <alternativeName>
        <fullName evidence="10">NAD(P)HX epimerase</fullName>
    </alternativeName>
</protein>
<dbReference type="PROSITE" id="PS51385">
    <property type="entry name" value="YJEF_N"/>
    <property type="match status" value="1"/>
</dbReference>
<feature type="domain" description="YjeF N-terminal" evidence="11">
    <location>
        <begin position="11"/>
        <end position="230"/>
    </location>
</feature>
<dbReference type="Pfam" id="PF03853">
    <property type="entry name" value="YjeF_N"/>
    <property type="match status" value="1"/>
</dbReference>
<evidence type="ECO:0000256" key="3">
    <source>
        <dbReference type="ARBA" id="ARBA00012228"/>
    </source>
</evidence>
<dbReference type="OrthoDB" id="10064708at2759"/>
<evidence type="ECO:0000313" key="12">
    <source>
        <dbReference type="EMBL" id="QPG77204.1"/>
    </source>
</evidence>
<dbReference type="KEGG" id="bnn:FOA43_004611"/>
<evidence type="ECO:0000256" key="4">
    <source>
        <dbReference type="ARBA" id="ARBA00022723"/>
    </source>
</evidence>
<evidence type="ECO:0000313" key="13">
    <source>
        <dbReference type="Proteomes" id="UP000662931"/>
    </source>
</evidence>
<dbReference type="GO" id="GO:0000166">
    <property type="term" value="F:nucleotide binding"/>
    <property type="evidence" value="ECO:0007669"/>
    <property type="project" value="UniProtKB-KW"/>
</dbReference>
<evidence type="ECO:0000256" key="1">
    <source>
        <dbReference type="ARBA" id="ARBA00000013"/>
    </source>
</evidence>
<comment type="caution">
    <text evidence="10">Lacks conserved residue(s) required for the propagation of feature annotation.</text>
</comment>
<keyword evidence="13" id="KW-1185">Reference proteome</keyword>
<accession>A0A875SF08</accession>
<evidence type="ECO:0000256" key="8">
    <source>
        <dbReference type="ARBA" id="ARBA00023027"/>
    </source>
</evidence>
<evidence type="ECO:0000256" key="6">
    <source>
        <dbReference type="ARBA" id="ARBA00022857"/>
    </source>
</evidence>
<dbReference type="GeneID" id="62198011"/>
<dbReference type="EC" id="5.1.99.6" evidence="3 10"/>
<evidence type="ECO:0000256" key="9">
    <source>
        <dbReference type="ARBA" id="ARBA00023235"/>
    </source>
</evidence>
<dbReference type="Gene3D" id="3.40.50.10260">
    <property type="entry name" value="YjeF N-terminal domain"/>
    <property type="match status" value="1"/>
</dbReference>
<reference evidence="12" key="1">
    <citation type="submission" date="2020-10" db="EMBL/GenBank/DDBJ databases">
        <authorList>
            <person name="Roach M.J.R."/>
        </authorList>
    </citation>
    <scope>NUCLEOTIDE SEQUENCE</scope>
    <source>
        <strain evidence="12">CBS 1945</strain>
    </source>
</reference>
<dbReference type="EMBL" id="CP064815">
    <property type="protein sequence ID" value="QPG77204.1"/>
    <property type="molecule type" value="Genomic_DNA"/>
</dbReference>
<keyword evidence="4 10" id="KW-0479">Metal-binding</keyword>
<keyword evidence="7 10" id="KW-0630">Potassium</keyword>
<keyword evidence="9 10" id="KW-0413">Isomerase</keyword>
<comment type="cofactor">
    <cofactor evidence="10">
        <name>K(+)</name>
        <dbReference type="ChEBI" id="CHEBI:29103"/>
    </cofactor>
    <text evidence="10">Binds 1 potassium ion per subunit.</text>
</comment>
<feature type="binding site" evidence="10">
    <location>
        <position position="62"/>
    </location>
    <ligand>
        <name>K(+)</name>
        <dbReference type="ChEBI" id="CHEBI:29103"/>
    </ligand>
</feature>
<feature type="binding site" evidence="10">
    <location>
        <begin position="135"/>
        <end position="141"/>
    </location>
    <ligand>
        <name>(6S)-NADPHX</name>
        <dbReference type="ChEBI" id="CHEBI:64076"/>
    </ligand>
</feature>
<evidence type="ECO:0000256" key="2">
    <source>
        <dbReference type="ARBA" id="ARBA00000909"/>
    </source>
</evidence>
<dbReference type="GO" id="GO:0052856">
    <property type="term" value="F:NAD(P)HX epimerase activity"/>
    <property type="evidence" value="ECO:0007669"/>
    <property type="project" value="UniProtKB-UniRule"/>
</dbReference>
<dbReference type="InterPro" id="IPR004443">
    <property type="entry name" value="YjeF_N_dom"/>
</dbReference>
<proteinExistence type="inferred from homology"/>
<comment type="function">
    <text evidence="10">Catalyzes the epimerization of the S- and R-forms of NAD(P)HX, a damaged form of NAD(P)H that is a result of enzymatic or heat-dependent hydration. This is a prerequisite for the S-specific NAD(P)H-hydrate dehydratase to allow the repair of both epimers of NAD(P)HX.</text>
</comment>
<dbReference type="RefSeq" id="XP_038780769.1">
    <property type="nucleotide sequence ID" value="XM_038924841.1"/>
</dbReference>
<comment type="subcellular location">
    <subcellularLocation>
        <location evidence="10">Cytoplasm</location>
    </subcellularLocation>
    <subcellularLocation>
        <location evidence="10">Mitochondrion</location>
    </subcellularLocation>
</comment>
<feature type="binding site" evidence="10">
    <location>
        <position position="168"/>
    </location>
    <ligand>
        <name>(6S)-NADPHX</name>
        <dbReference type="ChEBI" id="CHEBI:64076"/>
    </ligand>
</feature>
<organism evidence="12 13">
    <name type="scientific">Eeniella nana</name>
    <name type="common">Yeast</name>
    <name type="synonym">Brettanomyces nanus</name>
    <dbReference type="NCBI Taxonomy" id="13502"/>
    <lineage>
        <taxon>Eukaryota</taxon>
        <taxon>Fungi</taxon>
        <taxon>Dikarya</taxon>
        <taxon>Ascomycota</taxon>
        <taxon>Saccharomycotina</taxon>
        <taxon>Pichiomycetes</taxon>
        <taxon>Pichiales</taxon>
        <taxon>Pichiaceae</taxon>
        <taxon>Brettanomyces</taxon>
    </lineage>
</organism>
<comment type="catalytic activity">
    <reaction evidence="2 10">
        <text>(6R)-NADPHX = (6S)-NADPHX</text>
        <dbReference type="Rhea" id="RHEA:32227"/>
        <dbReference type="ChEBI" id="CHEBI:64076"/>
        <dbReference type="ChEBI" id="CHEBI:64077"/>
        <dbReference type="EC" id="5.1.99.6"/>
    </reaction>
</comment>
<feature type="binding site" evidence="10">
    <location>
        <position position="131"/>
    </location>
    <ligand>
        <name>K(+)</name>
        <dbReference type="ChEBI" id="CHEBI:29103"/>
    </ligand>
</feature>